<keyword evidence="5" id="KW-1185">Reference proteome</keyword>
<protein>
    <submittedName>
        <fullName evidence="4">Bacterio-opsin activator</fullName>
    </submittedName>
</protein>
<dbReference type="PANTHER" id="PTHR34236:SF1">
    <property type="entry name" value="DIMETHYL SULFOXIDE REDUCTASE TRANSCRIPTIONAL ACTIVATOR"/>
    <property type="match status" value="1"/>
</dbReference>
<evidence type="ECO:0000313" key="5">
    <source>
        <dbReference type="Proteomes" id="UP000281431"/>
    </source>
</evidence>
<proteinExistence type="predicted"/>
<dbReference type="InterPro" id="IPR007050">
    <property type="entry name" value="HTH_bacterioopsin"/>
</dbReference>
<sequence>MIRAELRIRLPAELWINELSEAYPDAIFTLLSGYPVDGRAVELGEITADDPNAVVETLDAHPAITDLEVLKSTGSRSLGKYETTDTALYEFVEASKLPIEFPVVVRNGWFEFDLTGTREELERLRTTIEAAGGAYELQSIVSTTDDDALVTDRQREVLEAAIRAGYYEVPRECTLADLAATLDVDKSTASTVLRRGEATVLKWFLGGPNASGGRGR</sequence>
<gene>
    <name evidence="4" type="ORF">EA472_20635</name>
</gene>
<name>A0A3N6M6N8_NATCH</name>
<evidence type="ECO:0000256" key="2">
    <source>
        <dbReference type="ARBA" id="ARBA00023163"/>
    </source>
</evidence>
<evidence type="ECO:0000259" key="3">
    <source>
        <dbReference type="Pfam" id="PF04967"/>
    </source>
</evidence>
<dbReference type="EMBL" id="REFZ01000025">
    <property type="protein sequence ID" value="RQG96264.1"/>
    <property type="molecule type" value="Genomic_DNA"/>
</dbReference>
<reference evidence="4 5" key="1">
    <citation type="submission" date="2018-10" db="EMBL/GenBank/DDBJ databases">
        <title>Natrarchaeobius chitinivorans gen. nov., sp. nov., and Natrarchaeobius haloalkaliphilus sp. nov., alkaliphilic, chitin-utilizing haloarchaea from hypersaline alkaline lakes.</title>
        <authorList>
            <person name="Sorokin D.Y."/>
            <person name="Elcheninov A.G."/>
            <person name="Kostrikina N.A."/>
            <person name="Bale N.J."/>
            <person name="Sinninghe Damste J.S."/>
            <person name="Khijniak T.V."/>
            <person name="Kublanov I.V."/>
            <person name="Toshchakov S.V."/>
        </authorList>
    </citation>
    <scope>NUCLEOTIDE SEQUENCE [LARGE SCALE GENOMIC DNA]</scope>
    <source>
        <strain evidence="4 5">AArcht7</strain>
    </source>
</reference>
<accession>A0A3N6M6N8</accession>
<dbReference type="Proteomes" id="UP000281431">
    <property type="component" value="Unassembled WGS sequence"/>
</dbReference>
<dbReference type="Pfam" id="PF04967">
    <property type="entry name" value="HTH_10"/>
    <property type="match status" value="1"/>
</dbReference>
<keyword evidence="1" id="KW-0805">Transcription regulation</keyword>
<evidence type="ECO:0000256" key="1">
    <source>
        <dbReference type="ARBA" id="ARBA00023015"/>
    </source>
</evidence>
<dbReference type="PANTHER" id="PTHR34236">
    <property type="entry name" value="DIMETHYL SULFOXIDE REDUCTASE TRANSCRIPTIONAL ACTIVATOR"/>
    <property type="match status" value="1"/>
</dbReference>
<dbReference type="OrthoDB" id="51502at2157"/>
<dbReference type="AlphaFoldDB" id="A0A3N6M6N8"/>
<organism evidence="4 5">
    <name type="scientific">Natrarchaeobius chitinivorans</name>
    <dbReference type="NCBI Taxonomy" id="1679083"/>
    <lineage>
        <taxon>Archaea</taxon>
        <taxon>Methanobacteriati</taxon>
        <taxon>Methanobacteriota</taxon>
        <taxon>Stenosarchaea group</taxon>
        <taxon>Halobacteria</taxon>
        <taxon>Halobacteriales</taxon>
        <taxon>Natrialbaceae</taxon>
        <taxon>Natrarchaeobius</taxon>
    </lineage>
</organism>
<comment type="caution">
    <text evidence="4">The sequence shown here is derived from an EMBL/GenBank/DDBJ whole genome shotgun (WGS) entry which is preliminary data.</text>
</comment>
<feature type="domain" description="HTH bat-type" evidence="3">
    <location>
        <begin position="151"/>
        <end position="201"/>
    </location>
</feature>
<keyword evidence="2" id="KW-0804">Transcription</keyword>
<evidence type="ECO:0000313" key="4">
    <source>
        <dbReference type="EMBL" id="RQG96264.1"/>
    </source>
</evidence>